<feature type="binding site" evidence="6">
    <location>
        <position position="147"/>
    </location>
    <ligand>
        <name>FMN</name>
        <dbReference type="ChEBI" id="CHEBI:58210"/>
    </ligand>
</feature>
<evidence type="ECO:0000256" key="5">
    <source>
        <dbReference type="ARBA" id="ARBA00033748"/>
    </source>
</evidence>
<reference evidence="8" key="1">
    <citation type="submission" date="2020-06" db="EMBL/GenBank/DDBJ databases">
        <title>Paenibacillus sp. nov., isolated from soil.</title>
        <authorList>
            <person name="Seo Y.L."/>
        </authorList>
    </citation>
    <scope>NUCLEOTIDE SEQUENCE [LARGE SCALE GENOMIC DNA]</scope>
    <source>
        <strain evidence="8">JW14</strain>
    </source>
</reference>
<comment type="similarity">
    <text evidence="5">Belongs to the NtaA/SnaA/DszA monooxygenase family.</text>
</comment>
<evidence type="ECO:0000313" key="9">
    <source>
        <dbReference type="Proteomes" id="UP000564806"/>
    </source>
</evidence>
<keyword evidence="1 6" id="KW-0285">Flavoprotein</keyword>
<dbReference type="GO" id="GO:0016705">
    <property type="term" value="F:oxidoreductase activity, acting on paired donors, with incorporation or reduction of molecular oxygen"/>
    <property type="evidence" value="ECO:0007669"/>
    <property type="project" value="InterPro"/>
</dbReference>
<keyword evidence="4" id="KW-0503">Monooxygenase</keyword>
<dbReference type="InterPro" id="IPR011251">
    <property type="entry name" value="Luciferase-like_dom"/>
</dbReference>
<evidence type="ECO:0000313" key="8">
    <source>
        <dbReference type="EMBL" id="NUU60086.1"/>
    </source>
</evidence>
<keyword evidence="9" id="KW-1185">Reference proteome</keyword>
<dbReference type="InterPro" id="IPR051260">
    <property type="entry name" value="Diverse_substr_monoxygenases"/>
</dbReference>
<evidence type="ECO:0000256" key="4">
    <source>
        <dbReference type="ARBA" id="ARBA00023033"/>
    </source>
</evidence>
<evidence type="ECO:0000256" key="1">
    <source>
        <dbReference type="ARBA" id="ARBA00022630"/>
    </source>
</evidence>
<dbReference type="GO" id="GO:0004497">
    <property type="term" value="F:monooxygenase activity"/>
    <property type="evidence" value="ECO:0007669"/>
    <property type="project" value="UniProtKB-KW"/>
</dbReference>
<dbReference type="Proteomes" id="UP000564806">
    <property type="component" value="Unassembled WGS sequence"/>
</dbReference>
<evidence type="ECO:0000259" key="7">
    <source>
        <dbReference type="Pfam" id="PF00296"/>
    </source>
</evidence>
<name>A0A850EI80_9BACL</name>
<dbReference type="PANTHER" id="PTHR30011">
    <property type="entry name" value="ALKANESULFONATE MONOOXYGENASE-RELATED"/>
    <property type="match status" value="1"/>
</dbReference>
<dbReference type="CDD" id="cd01095">
    <property type="entry name" value="Nitrilotriacetate_monoxgenase"/>
    <property type="match status" value="1"/>
</dbReference>
<proteinExistence type="inferred from homology"/>
<dbReference type="PIRSF" id="PIRSF000337">
    <property type="entry name" value="NTA_MOA"/>
    <property type="match status" value="1"/>
</dbReference>
<dbReference type="RefSeq" id="WP_175370702.1">
    <property type="nucleotide sequence ID" value="NZ_JABWCS010000197.1"/>
</dbReference>
<evidence type="ECO:0000256" key="6">
    <source>
        <dbReference type="PIRSR" id="PIRSR000337-1"/>
    </source>
</evidence>
<evidence type="ECO:0000256" key="2">
    <source>
        <dbReference type="ARBA" id="ARBA00022643"/>
    </source>
</evidence>
<feature type="domain" description="Luciferase-like" evidence="7">
    <location>
        <begin position="25"/>
        <end position="385"/>
    </location>
</feature>
<keyword evidence="2 6" id="KW-0288">FMN</keyword>
<organism evidence="8 9">
    <name type="scientific">Paenibacillus agri</name>
    <dbReference type="NCBI Taxonomy" id="2744309"/>
    <lineage>
        <taxon>Bacteria</taxon>
        <taxon>Bacillati</taxon>
        <taxon>Bacillota</taxon>
        <taxon>Bacilli</taxon>
        <taxon>Bacillales</taxon>
        <taxon>Paenibacillaceae</taxon>
        <taxon>Paenibacillus</taxon>
    </lineage>
</organism>
<dbReference type="NCBIfam" id="TIGR03860">
    <property type="entry name" value="FMN_nitrolo"/>
    <property type="match status" value="1"/>
</dbReference>
<feature type="binding site" evidence="6">
    <location>
        <position position="97"/>
    </location>
    <ligand>
        <name>FMN</name>
        <dbReference type="ChEBI" id="CHEBI:58210"/>
    </ligand>
</feature>
<dbReference type="InterPro" id="IPR016215">
    <property type="entry name" value="NTA_MOA"/>
</dbReference>
<comment type="caution">
    <text evidence="8">The sequence shown here is derived from an EMBL/GenBank/DDBJ whole genome shotgun (WGS) entry which is preliminary data.</text>
</comment>
<accession>A0A850EI80</accession>
<dbReference type="InterPro" id="IPR036661">
    <property type="entry name" value="Luciferase-like_sf"/>
</dbReference>
<keyword evidence="3" id="KW-0560">Oxidoreductase</keyword>
<dbReference type="SUPFAM" id="SSF51679">
    <property type="entry name" value="Bacterial luciferase-like"/>
    <property type="match status" value="1"/>
</dbReference>
<dbReference type="Pfam" id="PF00296">
    <property type="entry name" value="Bac_luciferase"/>
    <property type="match status" value="1"/>
</dbReference>
<feature type="binding site" evidence="6">
    <location>
        <position position="222"/>
    </location>
    <ligand>
        <name>FMN</name>
        <dbReference type="ChEBI" id="CHEBI:58210"/>
    </ligand>
</feature>
<dbReference type="PANTHER" id="PTHR30011:SF16">
    <property type="entry name" value="C2H2 FINGER DOMAIN TRANSCRIPTION FACTOR (EUROFUNG)-RELATED"/>
    <property type="match status" value="1"/>
</dbReference>
<protein>
    <submittedName>
        <fullName evidence="8">LLM class flavin-dependent oxidoreductase</fullName>
    </submittedName>
</protein>
<dbReference type="AlphaFoldDB" id="A0A850EI80"/>
<sequence>MSEQSRRMILNLALQNSGSHKGAWRHESTQLKDIHDIKQYLRIAQKAEAARIDSLFIADGLSIEATAVQYSPIFGFEPLTLLSSIATVTERIGLIATVSTTFNEPYNLARLLSSLDHISGGRAGWNIVTTGVERTAFNFGLSELPPHAERYERAREFTEVALKLWNSWESDALVQDKESGVYAQVDKVHEIHHEGKFYSVRGALNLMRSPQGRPLLIQAGASEDGRNLAAGFAELLFTIQQSIEDARIFYKNIKDRAIAAGRSPEQIKILPALHVIVSENEEDALKIATELQQLAPIKRAVMSLSNLLGIDFSGYPLDEPFPELPDRSGGNAYQSFYQMVQKVVNNQTVTLRELLEKHWVGHGQLNIAGTPKQIADTMEEWFISGAADGFTVMPELASGGAEAFLDLVVPELQRRGLFPTSYTGHTLRENLGFEPL</sequence>
<feature type="binding site" evidence="6">
    <location>
        <position position="59"/>
    </location>
    <ligand>
        <name>FMN</name>
        <dbReference type="ChEBI" id="CHEBI:58210"/>
    </ligand>
</feature>
<gene>
    <name evidence="8" type="ORF">HPT30_06965</name>
</gene>
<dbReference type="Gene3D" id="3.20.20.30">
    <property type="entry name" value="Luciferase-like domain"/>
    <property type="match status" value="1"/>
</dbReference>
<dbReference type="EMBL" id="JABWCS010000197">
    <property type="protein sequence ID" value="NUU60086.1"/>
    <property type="molecule type" value="Genomic_DNA"/>
</dbReference>
<feature type="binding site" evidence="6">
    <location>
        <position position="151"/>
    </location>
    <ligand>
        <name>FMN</name>
        <dbReference type="ChEBI" id="CHEBI:58210"/>
    </ligand>
</feature>
<evidence type="ECO:0000256" key="3">
    <source>
        <dbReference type="ARBA" id="ARBA00023002"/>
    </source>
</evidence>